<evidence type="ECO:0000313" key="3">
    <source>
        <dbReference type="Proteomes" id="UP001314903"/>
    </source>
</evidence>
<name>A0ABS4KL59_9FIRM</name>
<accession>A0ABS4KL59</accession>
<evidence type="ECO:0000313" key="2">
    <source>
        <dbReference type="EMBL" id="MBP2028490.1"/>
    </source>
</evidence>
<dbReference type="Proteomes" id="UP001314903">
    <property type="component" value="Unassembled WGS sequence"/>
</dbReference>
<keyword evidence="1" id="KW-1133">Transmembrane helix</keyword>
<keyword evidence="1" id="KW-0472">Membrane</keyword>
<feature type="transmembrane region" description="Helical" evidence="1">
    <location>
        <begin position="108"/>
        <end position="125"/>
    </location>
</feature>
<organism evidence="2 3">
    <name type="scientific">Acetoanaerobium pronyense</name>
    <dbReference type="NCBI Taxonomy" id="1482736"/>
    <lineage>
        <taxon>Bacteria</taxon>
        <taxon>Bacillati</taxon>
        <taxon>Bacillota</taxon>
        <taxon>Clostridia</taxon>
        <taxon>Peptostreptococcales</taxon>
        <taxon>Filifactoraceae</taxon>
        <taxon>Acetoanaerobium</taxon>
    </lineage>
</organism>
<evidence type="ECO:0000256" key="1">
    <source>
        <dbReference type="SAM" id="Phobius"/>
    </source>
</evidence>
<comment type="caution">
    <text evidence="2">The sequence shown here is derived from an EMBL/GenBank/DDBJ whole genome shotgun (WGS) entry which is preliminary data.</text>
</comment>
<feature type="transmembrane region" description="Helical" evidence="1">
    <location>
        <begin position="75"/>
        <end position="96"/>
    </location>
</feature>
<gene>
    <name evidence="2" type="ORF">J2Z35_002315</name>
</gene>
<keyword evidence="1" id="KW-0812">Transmembrane</keyword>
<dbReference type="RefSeq" id="WP_209661540.1">
    <property type="nucleotide sequence ID" value="NZ_JAGGLI010000030.1"/>
</dbReference>
<keyword evidence="3" id="KW-1185">Reference proteome</keyword>
<sequence length="135" mass="15505">MKGAEYIISKHIDFSENEEFNLGSHELNEHGNFTSISIKPVTDEELFFHLEQESNEESTTFNMINELKILFRHTIWFLIKFALAYIIGMIVVYIVVGGTNRSTTNDSLLYIYSLIPTATVFGLANKHKKRGNIDE</sequence>
<reference evidence="2 3" key="1">
    <citation type="submission" date="2021-03" db="EMBL/GenBank/DDBJ databases">
        <title>Genomic Encyclopedia of Type Strains, Phase IV (KMG-IV): sequencing the most valuable type-strain genomes for metagenomic binning, comparative biology and taxonomic classification.</title>
        <authorList>
            <person name="Goeker M."/>
        </authorList>
    </citation>
    <scope>NUCLEOTIDE SEQUENCE [LARGE SCALE GENOMIC DNA]</scope>
    <source>
        <strain evidence="2 3">DSM 27512</strain>
    </source>
</reference>
<protein>
    <submittedName>
        <fullName evidence="2">Uncharacterized protein</fullName>
    </submittedName>
</protein>
<proteinExistence type="predicted"/>
<dbReference type="EMBL" id="JAGGLI010000030">
    <property type="protein sequence ID" value="MBP2028490.1"/>
    <property type="molecule type" value="Genomic_DNA"/>
</dbReference>